<comment type="caution">
    <text evidence="1">The sequence shown here is derived from an EMBL/GenBank/DDBJ whole genome shotgun (WGS) entry which is preliminary data.</text>
</comment>
<dbReference type="InterPro" id="IPR012337">
    <property type="entry name" value="RNaseH-like_sf"/>
</dbReference>
<proteinExistence type="predicted"/>
<dbReference type="InterPro" id="IPR036397">
    <property type="entry name" value="RNaseH_sf"/>
</dbReference>
<dbReference type="EMBL" id="LAZR01012998">
    <property type="protein sequence ID" value="KKM24074.1"/>
    <property type="molecule type" value="Genomic_DNA"/>
</dbReference>
<organism evidence="1">
    <name type="scientific">marine sediment metagenome</name>
    <dbReference type="NCBI Taxonomy" id="412755"/>
    <lineage>
        <taxon>unclassified sequences</taxon>
        <taxon>metagenomes</taxon>
        <taxon>ecological metagenomes</taxon>
    </lineage>
</organism>
<dbReference type="SUPFAM" id="SSF53098">
    <property type="entry name" value="Ribonuclease H-like"/>
    <property type="match status" value="1"/>
</dbReference>
<sequence length="63" mass="7339">MHMANVVMGGTKWRKMESLAMELGIPLPSGDLHDAREDGMLTWKIFQKLEERRKENDKQKHTS</sequence>
<reference evidence="1" key="1">
    <citation type="journal article" date="2015" name="Nature">
        <title>Complex archaea that bridge the gap between prokaryotes and eukaryotes.</title>
        <authorList>
            <person name="Spang A."/>
            <person name="Saw J.H."/>
            <person name="Jorgensen S.L."/>
            <person name="Zaremba-Niedzwiedzka K."/>
            <person name="Martijn J."/>
            <person name="Lind A.E."/>
            <person name="van Eijk R."/>
            <person name="Schleper C."/>
            <person name="Guy L."/>
            <person name="Ettema T.J."/>
        </authorList>
    </citation>
    <scope>NUCLEOTIDE SEQUENCE</scope>
</reference>
<name>A0A0F9IVL4_9ZZZZ</name>
<gene>
    <name evidence="1" type="ORF">LCGC14_1608770</name>
</gene>
<dbReference type="Gene3D" id="3.30.420.10">
    <property type="entry name" value="Ribonuclease H-like superfamily/Ribonuclease H"/>
    <property type="match status" value="1"/>
</dbReference>
<protein>
    <recommendedName>
        <fullName evidence="2">Exonuclease domain-containing protein</fullName>
    </recommendedName>
</protein>
<dbReference type="AlphaFoldDB" id="A0A0F9IVL4"/>
<dbReference type="GO" id="GO:0003676">
    <property type="term" value="F:nucleic acid binding"/>
    <property type="evidence" value="ECO:0007669"/>
    <property type="project" value="InterPro"/>
</dbReference>
<evidence type="ECO:0000313" key="1">
    <source>
        <dbReference type="EMBL" id="KKM24074.1"/>
    </source>
</evidence>
<evidence type="ECO:0008006" key="2">
    <source>
        <dbReference type="Google" id="ProtNLM"/>
    </source>
</evidence>
<accession>A0A0F9IVL4</accession>